<comment type="similarity">
    <text evidence="2 6">Belongs to the GMC oxidoreductase family.</text>
</comment>
<dbReference type="RefSeq" id="WP_160745146.1">
    <property type="nucleotide sequence ID" value="NZ_WTYK01000001.1"/>
</dbReference>
<gene>
    <name evidence="9" type="ORF">GRI75_01420</name>
</gene>
<dbReference type="InterPro" id="IPR012132">
    <property type="entry name" value="GMC_OxRdtase"/>
</dbReference>
<protein>
    <recommendedName>
        <fullName evidence="7 8">Glucose-methanol-choline oxidoreductase N-terminal domain-containing protein</fullName>
    </recommendedName>
</protein>
<dbReference type="OrthoDB" id="9785276at2"/>
<name>A0A6I4UNG5_9SPHN</name>
<evidence type="ECO:0000313" key="9">
    <source>
        <dbReference type="EMBL" id="MXP40302.1"/>
    </source>
</evidence>
<dbReference type="Gene3D" id="3.30.560.10">
    <property type="entry name" value="Glucose Oxidase, domain 3"/>
    <property type="match status" value="1"/>
</dbReference>
<sequence length="554" mass="59356">MEAAEFDYVVVGCGSAGAALAARLGEAADRTTCVIEAGGHDTHPFIDIPSFVAAAIGREETNWRFETVPQPGMAGRRIPVPRGRVVGGSGAINGMVYFRGHPTDYDDWSDAGCTGWSYAEVLPYFTRTENNEDFPESVFHGKGGPINVKLVPNPNRLNYAFMDALGELQFPACADFNGANSEGYGRRQGLIRDGRRETTAKSMLRPALARGNIHLQTGAQVARVLVDGGRACGVELSDGRTIRARREIVLSAGAVQTPQILMLSGIGPAAHLKDLGIEVVRDAPGVGANYHDHVASPIHMETADTTSYGLSWRALPRDALHLLQYLATRTGPLAGNVFESVAFLRTDPSLEKPDVQFVFQPAKRLTNPKIPFPLGHGYAISPVALYPKSRGTVRLASADPAAAPLIDPRLLEQPEDIAPLIRALKIARSAFATRAFAEYRGVEVAPGPEVQSDDQWEAYIRQTGYTVHHPVGTCRMGSDAQAVVDPQLRFNGIEGLRIADASVMPSVIGGNTNAPCVMIGERAADFILGKPALPAAELPPESVARYKPTARAAA</sequence>
<dbReference type="PIRSF" id="PIRSF000137">
    <property type="entry name" value="Alcohol_oxidase"/>
    <property type="match status" value="1"/>
</dbReference>
<dbReference type="EMBL" id="WTYK01000001">
    <property type="protein sequence ID" value="MXP40302.1"/>
    <property type="molecule type" value="Genomic_DNA"/>
</dbReference>
<accession>A0A6I4UNG5</accession>
<keyword evidence="3 6" id="KW-0285">Flavoprotein</keyword>
<evidence type="ECO:0000256" key="4">
    <source>
        <dbReference type="ARBA" id="ARBA00022827"/>
    </source>
</evidence>
<evidence type="ECO:0000256" key="5">
    <source>
        <dbReference type="PIRSR" id="PIRSR000137-2"/>
    </source>
</evidence>
<organism evidence="9 10">
    <name type="scientific">Croceibacterium soli</name>
    <dbReference type="NCBI Taxonomy" id="1739690"/>
    <lineage>
        <taxon>Bacteria</taxon>
        <taxon>Pseudomonadati</taxon>
        <taxon>Pseudomonadota</taxon>
        <taxon>Alphaproteobacteria</taxon>
        <taxon>Sphingomonadales</taxon>
        <taxon>Erythrobacteraceae</taxon>
        <taxon>Croceibacterium</taxon>
    </lineage>
</organism>
<dbReference type="PANTHER" id="PTHR11552">
    <property type="entry name" value="GLUCOSE-METHANOL-CHOLINE GMC OXIDOREDUCTASE"/>
    <property type="match status" value="1"/>
</dbReference>
<evidence type="ECO:0000256" key="1">
    <source>
        <dbReference type="ARBA" id="ARBA00001974"/>
    </source>
</evidence>
<dbReference type="Pfam" id="PF00732">
    <property type="entry name" value="GMC_oxred_N"/>
    <property type="match status" value="1"/>
</dbReference>
<dbReference type="PROSITE" id="PS00623">
    <property type="entry name" value="GMC_OXRED_1"/>
    <property type="match status" value="1"/>
</dbReference>
<reference evidence="9 10" key="1">
    <citation type="submission" date="2019-12" db="EMBL/GenBank/DDBJ databases">
        <title>Genomic-based taxomic classification of the family Erythrobacteraceae.</title>
        <authorList>
            <person name="Xu L."/>
        </authorList>
    </citation>
    <scope>NUCLEOTIDE SEQUENCE [LARGE SCALE GENOMIC DNA]</scope>
    <source>
        <strain evidence="9 10">MCCC 1K02066</strain>
    </source>
</reference>
<dbReference type="SUPFAM" id="SSF51905">
    <property type="entry name" value="FAD/NAD(P)-binding domain"/>
    <property type="match status" value="1"/>
</dbReference>
<evidence type="ECO:0000256" key="3">
    <source>
        <dbReference type="ARBA" id="ARBA00022630"/>
    </source>
</evidence>
<dbReference type="Pfam" id="PF05199">
    <property type="entry name" value="GMC_oxred_C"/>
    <property type="match status" value="1"/>
</dbReference>
<evidence type="ECO:0000259" key="7">
    <source>
        <dbReference type="PROSITE" id="PS00623"/>
    </source>
</evidence>
<dbReference type="Gene3D" id="3.50.50.60">
    <property type="entry name" value="FAD/NAD(P)-binding domain"/>
    <property type="match status" value="1"/>
</dbReference>
<proteinExistence type="inferred from homology"/>
<dbReference type="InterPro" id="IPR007867">
    <property type="entry name" value="GMC_OxRtase_C"/>
</dbReference>
<dbReference type="GO" id="GO:0016614">
    <property type="term" value="F:oxidoreductase activity, acting on CH-OH group of donors"/>
    <property type="evidence" value="ECO:0007669"/>
    <property type="project" value="InterPro"/>
</dbReference>
<feature type="binding site" evidence="5">
    <location>
        <begin position="93"/>
        <end position="96"/>
    </location>
    <ligand>
        <name>FAD</name>
        <dbReference type="ChEBI" id="CHEBI:57692"/>
    </ligand>
</feature>
<evidence type="ECO:0000256" key="2">
    <source>
        <dbReference type="ARBA" id="ARBA00010790"/>
    </source>
</evidence>
<dbReference type="InterPro" id="IPR036188">
    <property type="entry name" value="FAD/NAD-bd_sf"/>
</dbReference>
<dbReference type="InterPro" id="IPR000172">
    <property type="entry name" value="GMC_OxRdtase_N"/>
</dbReference>
<feature type="domain" description="Glucose-methanol-choline oxidoreductase N-terminal" evidence="7">
    <location>
        <begin position="83"/>
        <end position="106"/>
    </location>
</feature>
<keyword evidence="4 5" id="KW-0274">FAD</keyword>
<comment type="caution">
    <text evidence="9">The sequence shown here is derived from an EMBL/GenBank/DDBJ whole genome shotgun (WGS) entry which is preliminary data.</text>
</comment>
<dbReference type="AlphaFoldDB" id="A0A6I4UNG5"/>
<evidence type="ECO:0000259" key="8">
    <source>
        <dbReference type="PROSITE" id="PS00624"/>
    </source>
</evidence>
<feature type="binding site" evidence="5">
    <location>
        <position position="85"/>
    </location>
    <ligand>
        <name>FAD</name>
        <dbReference type="ChEBI" id="CHEBI:57692"/>
    </ligand>
</feature>
<evidence type="ECO:0000256" key="6">
    <source>
        <dbReference type="RuleBase" id="RU003968"/>
    </source>
</evidence>
<dbReference type="PANTHER" id="PTHR11552:SF147">
    <property type="entry name" value="CHOLINE DEHYDROGENASE, MITOCHONDRIAL"/>
    <property type="match status" value="1"/>
</dbReference>
<dbReference type="SUPFAM" id="SSF54373">
    <property type="entry name" value="FAD-linked reductases, C-terminal domain"/>
    <property type="match status" value="1"/>
</dbReference>
<keyword evidence="10" id="KW-1185">Reference proteome</keyword>
<comment type="cofactor">
    <cofactor evidence="1 5">
        <name>FAD</name>
        <dbReference type="ChEBI" id="CHEBI:57692"/>
    </cofactor>
</comment>
<dbReference type="Proteomes" id="UP000469159">
    <property type="component" value="Unassembled WGS sequence"/>
</dbReference>
<dbReference type="GO" id="GO:0050660">
    <property type="term" value="F:flavin adenine dinucleotide binding"/>
    <property type="evidence" value="ECO:0007669"/>
    <property type="project" value="InterPro"/>
</dbReference>
<feature type="domain" description="Glucose-methanol-choline oxidoreductase N-terminal" evidence="8">
    <location>
        <begin position="253"/>
        <end position="267"/>
    </location>
</feature>
<evidence type="ECO:0000313" key="10">
    <source>
        <dbReference type="Proteomes" id="UP000469159"/>
    </source>
</evidence>
<feature type="binding site" evidence="5">
    <location>
        <position position="221"/>
    </location>
    <ligand>
        <name>FAD</name>
        <dbReference type="ChEBI" id="CHEBI:57692"/>
    </ligand>
</feature>
<dbReference type="PROSITE" id="PS00624">
    <property type="entry name" value="GMC_OXRED_2"/>
    <property type="match status" value="1"/>
</dbReference>